<dbReference type="Proteomes" id="UP000233649">
    <property type="component" value="Unassembled WGS sequence"/>
</dbReference>
<dbReference type="AlphaFoldDB" id="A0A2J1DRJ1"/>
<dbReference type="InterPro" id="IPR028894">
    <property type="entry name" value="RDH_dom"/>
</dbReference>
<dbReference type="NCBIfam" id="TIGR01409">
    <property type="entry name" value="TAT_signal_seq"/>
    <property type="match status" value="1"/>
</dbReference>
<dbReference type="EMBL" id="PHFD01000429">
    <property type="protein sequence ID" value="PKH44756.1"/>
    <property type="molecule type" value="Genomic_DNA"/>
</dbReference>
<feature type="non-terminal residue" evidence="2">
    <location>
        <position position="284"/>
    </location>
</feature>
<dbReference type="InterPro" id="IPR019546">
    <property type="entry name" value="TAT_signal_bac_arc"/>
</dbReference>
<evidence type="ECO:0000259" key="1">
    <source>
        <dbReference type="Pfam" id="PF13486"/>
    </source>
</evidence>
<accession>A0A2J1DRJ1</accession>
<evidence type="ECO:0000313" key="3">
    <source>
        <dbReference type="Proteomes" id="UP000233649"/>
    </source>
</evidence>
<dbReference type="Pfam" id="PF13486">
    <property type="entry name" value="Dehalogenase"/>
    <property type="match status" value="1"/>
</dbReference>
<dbReference type="InterPro" id="IPR006311">
    <property type="entry name" value="TAT_signal"/>
</dbReference>
<protein>
    <submittedName>
        <fullName evidence="2">Reductive dehalogenase</fullName>
    </submittedName>
</protein>
<reference evidence="2 3" key="1">
    <citation type="journal article" date="2017" name="FEMS Microbiol. Ecol.">
        <title>Reconstructed genomes of novel Dehalococcoides mccartyi strains from 1,2,3,4-tetrachlorodibenzo-p-dioxin-dechlorinating enrichment cultures reveal divergent reductive dehalogenase gene profiles.</title>
        <authorList>
            <person name="Dam H.T."/>
            <person name="Vollmers J."/>
            <person name="Kaster A.K."/>
            <person name="Haggblom M.M."/>
        </authorList>
    </citation>
    <scope>NUCLEOTIDE SEQUENCE [LARGE SCALE GENOMIC DNA]</scope>
    <source>
        <strain evidence="2 3">H1-3-2.001</strain>
    </source>
</reference>
<feature type="domain" description="Reductive dehalogenase" evidence="1">
    <location>
        <begin position="49"/>
        <end position="249"/>
    </location>
</feature>
<sequence>MPKFHSTLSRRDFMKGLGVIGAGLGVASATAPIFHDVDEMSSSSSVAEKRPWWIKERDYLDMTTEVDWNMKKRFNNWSYSNFMAHLTEEHAIQRLKASDDLARENVLNKKTGYDLRDFMASSSGWSVVHALGNITFSADALAAADMPPGQVPPIIRYLLLATNKTMDVPRWEGTPEENASMIRSIVRMAGGSTVGFGKLDEQTKKLVWEAEFNPPGLPEKRIFFEDVDKPYETDSKKVIPNKCTNVITTVIREESGLQRYAPNGMNAFYVHKAYSQTAITSVRI</sequence>
<organism evidence="2 3">
    <name type="scientific">Dehalococcoides mccartyi</name>
    <dbReference type="NCBI Taxonomy" id="61435"/>
    <lineage>
        <taxon>Bacteria</taxon>
        <taxon>Bacillati</taxon>
        <taxon>Chloroflexota</taxon>
        <taxon>Dehalococcoidia</taxon>
        <taxon>Dehalococcoidales</taxon>
        <taxon>Dehalococcoidaceae</taxon>
        <taxon>Dehalococcoides</taxon>
    </lineage>
</organism>
<evidence type="ECO:0000313" key="2">
    <source>
        <dbReference type="EMBL" id="PKH44756.1"/>
    </source>
</evidence>
<comment type="caution">
    <text evidence="2">The sequence shown here is derived from an EMBL/GenBank/DDBJ whole genome shotgun (WGS) entry which is preliminary data.</text>
</comment>
<dbReference type="PROSITE" id="PS51318">
    <property type="entry name" value="TAT"/>
    <property type="match status" value="1"/>
</dbReference>
<proteinExistence type="predicted"/>
<gene>
    <name evidence="2" type="ORF">CVH13_01753</name>
</gene>
<name>A0A2J1DRJ1_9CHLR</name>